<dbReference type="Pfam" id="PF07811">
    <property type="entry name" value="TadE"/>
    <property type="match status" value="1"/>
</dbReference>
<sequence>MRSDDGSAVAEFAMVAGLLALLFAAVLQLALAQHVRSTAIDCATSGALVGARLPVSPAAGAQRTRELLAASLSPAYARDVSARVVDVDGVAEVEVVVRAPLPVVALAGPARSLEVRGHALAEEAP</sequence>
<dbReference type="InterPro" id="IPR012495">
    <property type="entry name" value="TadE-like_dom"/>
</dbReference>
<protein>
    <submittedName>
        <fullName evidence="2">TadE/TadG family type IV pilus assembly protein</fullName>
    </submittedName>
</protein>
<comment type="caution">
    <text evidence="2">The sequence shown here is derived from an EMBL/GenBank/DDBJ whole genome shotgun (WGS) entry which is preliminary data.</text>
</comment>
<dbReference type="EMBL" id="JBHMDM010000007">
    <property type="protein sequence ID" value="MFB9378686.1"/>
    <property type="molecule type" value="Genomic_DNA"/>
</dbReference>
<organism evidence="2 3">
    <name type="scientific">Kineococcus gynurae</name>
    <dbReference type="NCBI Taxonomy" id="452979"/>
    <lineage>
        <taxon>Bacteria</taxon>
        <taxon>Bacillati</taxon>
        <taxon>Actinomycetota</taxon>
        <taxon>Actinomycetes</taxon>
        <taxon>Kineosporiales</taxon>
        <taxon>Kineosporiaceae</taxon>
        <taxon>Kineococcus</taxon>
    </lineage>
</organism>
<dbReference type="RefSeq" id="WP_380136603.1">
    <property type="nucleotide sequence ID" value="NZ_JBHLUI010000008.1"/>
</dbReference>
<reference evidence="2 3" key="1">
    <citation type="submission" date="2024-09" db="EMBL/GenBank/DDBJ databases">
        <authorList>
            <person name="Sun Q."/>
            <person name="Mori K."/>
        </authorList>
    </citation>
    <scope>NUCLEOTIDE SEQUENCE [LARGE SCALE GENOMIC DNA]</scope>
    <source>
        <strain evidence="2 3">TISTR 1856</strain>
    </source>
</reference>
<gene>
    <name evidence="2" type="ORF">ACFFVI_17120</name>
</gene>
<accession>A0ABV5LXF0</accession>
<dbReference type="Proteomes" id="UP001589748">
    <property type="component" value="Unassembled WGS sequence"/>
</dbReference>
<name>A0ABV5LXF0_9ACTN</name>
<proteinExistence type="predicted"/>
<evidence type="ECO:0000313" key="3">
    <source>
        <dbReference type="Proteomes" id="UP001589748"/>
    </source>
</evidence>
<keyword evidence="3" id="KW-1185">Reference proteome</keyword>
<evidence type="ECO:0000259" key="1">
    <source>
        <dbReference type="Pfam" id="PF07811"/>
    </source>
</evidence>
<feature type="domain" description="TadE-like" evidence="1">
    <location>
        <begin position="6"/>
        <end position="47"/>
    </location>
</feature>
<evidence type="ECO:0000313" key="2">
    <source>
        <dbReference type="EMBL" id="MFB9378686.1"/>
    </source>
</evidence>